<evidence type="ECO:0000313" key="2">
    <source>
        <dbReference type="Proteomes" id="UP000054683"/>
    </source>
</evidence>
<dbReference type="EMBL" id="FCOK02000072">
    <property type="protein sequence ID" value="SAL64225.1"/>
    <property type="molecule type" value="Genomic_DNA"/>
</dbReference>
<dbReference type="AlphaFoldDB" id="A0A158J635"/>
<accession>A0A158J635</accession>
<dbReference type="OrthoDB" id="8926609at2"/>
<proteinExistence type="predicted"/>
<dbReference type="Proteomes" id="UP000054683">
    <property type="component" value="Unassembled WGS sequence"/>
</dbReference>
<name>A0A158J635_9BURK</name>
<sequence>MNIAEKSLRFLVEKWLAPAPTMRIRVVQSGRMGLRKRRYVRVEASAATGSRAIFFFRHDDGSWCVFPPAIARPAMMGYRLAA</sequence>
<organism evidence="1 2">
    <name type="scientific">Caballeronia udeis</name>
    <dbReference type="NCBI Taxonomy" id="1232866"/>
    <lineage>
        <taxon>Bacteria</taxon>
        <taxon>Pseudomonadati</taxon>
        <taxon>Pseudomonadota</taxon>
        <taxon>Betaproteobacteria</taxon>
        <taxon>Burkholderiales</taxon>
        <taxon>Burkholderiaceae</taxon>
        <taxon>Caballeronia</taxon>
    </lineage>
</organism>
<evidence type="ECO:0000313" key="1">
    <source>
        <dbReference type="EMBL" id="SAL64225.1"/>
    </source>
</evidence>
<protein>
    <submittedName>
        <fullName evidence="1">Uncharacterized protein</fullName>
    </submittedName>
</protein>
<gene>
    <name evidence="1" type="ORF">AWB69_07225</name>
</gene>
<dbReference type="RefSeq" id="WP_062091409.1">
    <property type="nucleotide sequence ID" value="NZ_FCOK02000072.1"/>
</dbReference>
<reference evidence="1 2" key="1">
    <citation type="submission" date="2016-01" db="EMBL/GenBank/DDBJ databases">
        <authorList>
            <person name="Oliw E.H."/>
        </authorList>
    </citation>
    <scope>NUCLEOTIDE SEQUENCE [LARGE SCALE GENOMIC DNA]</scope>
    <source>
        <strain evidence="1">LMG 27134</strain>
    </source>
</reference>